<keyword evidence="7" id="KW-1185">Reference proteome</keyword>
<feature type="compositionally biased region" description="Basic and acidic residues" evidence="4">
    <location>
        <begin position="121"/>
        <end position="142"/>
    </location>
</feature>
<keyword evidence="2" id="KW-0227">DNA damage</keyword>
<gene>
    <name evidence="6" type="ORF">ACH5RR_031181</name>
</gene>
<dbReference type="CDD" id="cd18432">
    <property type="entry name" value="BRCT_PAXIP1_rpt6_like"/>
    <property type="match status" value="1"/>
</dbReference>
<evidence type="ECO:0000313" key="7">
    <source>
        <dbReference type="Proteomes" id="UP001630127"/>
    </source>
</evidence>
<dbReference type="EMBL" id="JBJUIK010000013">
    <property type="protein sequence ID" value="KAL3505799.1"/>
    <property type="molecule type" value="Genomic_DNA"/>
</dbReference>
<dbReference type="AlphaFoldDB" id="A0ABD2YEG2"/>
<evidence type="ECO:0000259" key="5">
    <source>
        <dbReference type="PROSITE" id="PS50172"/>
    </source>
</evidence>
<dbReference type="PROSITE" id="PS50172">
    <property type="entry name" value="BRCT"/>
    <property type="match status" value="1"/>
</dbReference>
<dbReference type="GO" id="GO:0005634">
    <property type="term" value="C:nucleus"/>
    <property type="evidence" value="ECO:0007669"/>
    <property type="project" value="UniProtKB-SubCell"/>
</dbReference>
<feature type="compositionally biased region" description="Basic and acidic residues" evidence="4">
    <location>
        <begin position="840"/>
        <end position="858"/>
    </location>
</feature>
<dbReference type="Pfam" id="PF16770">
    <property type="entry name" value="RTT107_BRCT_5"/>
    <property type="match status" value="1"/>
</dbReference>
<evidence type="ECO:0000256" key="2">
    <source>
        <dbReference type="ARBA" id="ARBA00022763"/>
    </source>
</evidence>
<protein>
    <recommendedName>
        <fullName evidence="5">BRCT domain-containing protein</fullName>
    </recommendedName>
</protein>
<feature type="compositionally biased region" description="Basic and acidic residues" evidence="4">
    <location>
        <begin position="531"/>
        <end position="561"/>
    </location>
</feature>
<dbReference type="InterPro" id="IPR036420">
    <property type="entry name" value="BRCT_dom_sf"/>
</dbReference>
<dbReference type="InterPro" id="IPR001357">
    <property type="entry name" value="BRCT_dom"/>
</dbReference>
<dbReference type="CDD" id="cd17744">
    <property type="entry name" value="BRCT_MDC1_rpt1"/>
    <property type="match status" value="1"/>
</dbReference>
<feature type="region of interest" description="Disordered" evidence="4">
    <location>
        <begin position="413"/>
        <end position="503"/>
    </location>
</feature>
<evidence type="ECO:0000313" key="6">
    <source>
        <dbReference type="EMBL" id="KAL3505799.1"/>
    </source>
</evidence>
<feature type="region of interest" description="Disordered" evidence="4">
    <location>
        <begin position="154"/>
        <end position="179"/>
    </location>
</feature>
<feature type="compositionally biased region" description="Basic and acidic residues" evidence="4">
    <location>
        <begin position="485"/>
        <end position="503"/>
    </location>
</feature>
<evidence type="ECO:0000256" key="3">
    <source>
        <dbReference type="ARBA" id="ARBA00023242"/>
    </source>
</evidence>
<feature type="domain" description="BRCT" evidence="5">
    <location>
        <begin position="948"/>
        <end position="1012"/>
    </location>
</feature>
<dbReference type="Gene3D" id="3.40.50.10190">
    <property type="entry name" value="BRCT domain"/>
    <property type="match status" value="2"/>
</dbReference>
<reference evidence="6 7" key="1">
    <citation type="submission" date="2024-11" db="EMBL/GenBank/DDBJ databases">
        <title>A near-complete genome assembly of Cinchona calisaya.</title>
        <authorList>
            <person name="Lian D.C."/>
            <person name="Zhao X.W."/>
            <person name="Wei L."/>
        </authorList>
    </citation>
    <scope>NUCLEOTIDE SEQUENCE [LARGE SCALE GENOMIC DNA]</scope>
    <source>
        <tissue evidence="6">Nenye</tissue>
    </source>
</reference>
<dbReference type="SUPFAM" id="SSF52113">
    <property type="entry name" value="BRCT domain"/>
    <property type="match status" value="1"/>
</dbReference>
<feature type="compositionally biased region" description="Polar residues" evidence="4">
    <location>
        <begin position="453"/>
        <end position="462"/>
    </location>
</feature>
<feature type="region of interest" description="Disordered" evidence="4">
    <location>
        <begin position="531"/>
        <end position="617"/>
    </location>
</feature>
<dbReference type="GO" id="GO:0006974">
    <property type="term" value="P:DNA damage response"/>
    <property type="evidence" value="ECO:0007669"/>
    <property type="project" value="UniProtKB-KW"/>
</dbReference>
<accession>A0ABD2YEG2</accession>
<feature type="region of interest" description="Disordered" evidence="4">
    <location>
        <begin position="219"/>
        <end position="265"/>
    </location>
</feature>
<feature type="compositionally biased region" description="Basic and acidic residues" evidence="4">
    <location>
        <begin position="800"/>
        <end position="812"/>
    </location>
</feature>
<feature type="compositionally biased region" description="Basic and acidic residues" evidence="4">
    <location>
        <begin position="603"/>
        <end position="617"/>
    </location>
</feature>
<dbReference type="Pfam" id="PF16589">
    <property type="entry name" value="BRCT_2"/>
    <property type="match status" value="1"/>
</dbReference>
<proteinExistence type="predicted"/>
<name>A0ABD2YEG2_9GENT</name>
<organism evidence="6 7">
    <name type="scientific">Cinchona calisaya</name>
    <dbReference type="NCBI Taxonomy" id="153742"/>
    <lineage>
        <taxon>Eukaryota</taxon>
        <taxon>Viridiplantae</taxon>
        <taxon>Streptophyta</taxon>
        <taxon>Embryophyta</taxon>
        <taxon>Tracheophyta</taxon>
        <taxon>Spermatophyta</taxon>
        <taxon>Magnoliopsida</taxon>
        <taxon>eudicotyledons</taxon>
        <taxon>Gunneridae</taxon>
        <taxon>Pentapetalae</taxon>
        <taxon>asterids</taxon>
        <taxon>lamiids</taxon>
        <taxon>Gentianales</taxon>
        <taxon>Rubiaceae</taxon>
        <taxon>Cinchonoideae</taxon>
        <taxon>Cinchoneae</taxon>
        <taxon>Cinchona</taxon>
    </lineage>
</organism>
<feature type="region of interest" description="Disordered" evidence="4">
    <location>
        <begin position="1"/>
        <end position="27"/>
    </location>
</feature>
<evidence type="ECO:0000256" key="1">
    <source>
        <dbReference type="ARBA" id="ARBA00004123"/>
    </source>
</evidence>
<feature type="compositionally biased region" description="Basic and acidic residues" evidence="4">
    <location>
        <begin position="8"/>
        <end position="23"/>
    </location>
</feature>
<comment type="subcellular location">
    <subcellularLocation>
        <location evidence="1">Nucleus</location>
    </subcellularLocation>
</comment>
<evidence type="ECO:0000256" key="4">
    <source>
        <dbReference type="SAM" id="MobiDB-lite"/>
    </source>
</evidence>
<feature type="compositionally biased region" description="Polar residues" evidence="4">
    <location>
        <begin position="588"/>
        <end position="598"/>
    </location>
</feature>
<feature type="compositionally biased region" description="Polar residues" evidence="4">
    <location>
        <begin position="859"/>
        <end position="874"/>
    </location>
</feature>
<feature type="compositionally biased region" description="Basic and acidic residues" evidence="4">
    <location>
        <begin position="436"/>
        <end position="448"/>
    </location>
</feature>
<dbReference type="Proteomes" id="UP001630127">
    <property type="component" value="Unassembled WGS sequence"/>
</dbReference>
<comment type="caution">
    <text evidence="6">The sequence shown here is derived from an EMBL/GenBank/DDBJ whole genome shotgun (WGS) entry which is preliminary data.</text>
</comment>
<dbReference type="InterPro" id="IPR051579">
    <property type="entry name" value="DDR_Transcriptional_Reg"/>
</dbReference>
<feature type="region of interest" description="Disordered" evidence="4">
    <location>
        <begin position="117"/>
        <end position="142"/>
    </location>
</feature>
<sequence length="1156" mass="127574">MGQLGDDDEKKSKQMEDESKIDLSDTEMTIPFDNEVFSPLHLHGVEVEEDADGLQYLQNTLPVEDTFPFGDAFETQMVDFVDETQVVDILDETQVVDIGGETQVLDDFDAEVQIDSDGEESDKTEVLSDTEKLADDDSARKDSNLSVDLENVQDIALSKPSDSKAQSGSLSNEDHHPGSIVRGFTSIRVASMRAIGLAAHNMAIKKINNSSFSMKCDNSLEQQHDEKDKPISSRDSPKLTDELNQKHSLEEHDPRMKELGNEKTRKVSSSAVRKLFVDDVVSKIRLADDSMKSADGTGGMPQFASENGLAGLSYVDSQEPGDFSQANALDVVDKFIELNAVECDQDVAFTKSTGGKSKPVCTSSAKGTRSLAKKAAVRSIDGEKGIFNWDDDLEDEGGGEFFQKKKDLFYVNGGRKPPCPNSKNSFTIQQKRDKKKQVDSNRKQKDAVLSDSKLLSKNLRANESSKRQKSSFKKNLIEDLDEERDSATEDRLEDAGTDKDLTDKMDVGFDTQMAADAMETLKLAVNVTDHDHNDFDEGATKVRKSSSKDVADNRPSLEQRITRKRAGSSNAEVTRKSKKSRSDIKSSTELSLSSAKQSKNLRKQADAEPKKKEPERAKADLKELVTDQSENLHTVSKVVGQKKECRVPVGSVLDKIDGSHVTASAGRKSLKRHSLEWELDSVTPVARRTRGSVKASHSKGENNLNSSGVGTDASRLGDLNVRQIGQSNPGGCSNVKTFSLDCPKGRRTRSKLPLVGEEASIQYNTRSKRSKCDTASTSMDPIKHQKDRSSVTGSNGILADRIDNGSSEDKDGSNIQENVVKAQISKHSDVKRVGNNTRSAEGKKVNGTEEASPKDRFKPSTSASSTPLSCTTPRTAASPICMGDEYHKQSCRKNLLRSSLMKDISSLTSTIGLEFTSAMKDTRRRRDMTTVRAMFSLHLDGDISKQQKKILARLGASEASSISNATHFITDEFVRTRNMLESIAFGKPIVTHLWLESCGQANCFIDERNYILRDAKKEKEFGFSMPVTLARACQHPLLQGQRVLITPNTKPGKGILGSLVKAVHGLAVERLGRSALKDERLPDDILVLSCEEDYDICVPFLEKGAAVYSSELLLNGIVTQRLDYERHRLFTDNVKRTRSTIWLKKNNNQYLPVNKS</sequence>
<dbReference type="PANTHER" id="PTHR23196:SF1">
    <property type="entry name" value="PAX-INTERACTING PROTEIN 1"/>
    <property type="match status" value="1"/>
</dbReference>
<feature type="region of interest" description="Disordered" evidence="4">
    <location>
        <begin position="747"/>
        <end position="874"/>
    </location>
</feature>
<feature type="region of interest" description="Disordered" evidence="4">
    <location>
        <begin position="687"/>
        <end position="714"/>
    </location>
</feature>
<feature type="compositionally biased region" description="Basic and acidic residues" evidence="4">
    <location>
        <begin position="222"/>
        <end position="265"/>
    </location>
</feature>
<dbReference type="PANTHER" id="PTHR23196">
    <property type="entry name" value="PAX TRANSCRIPTION ACTIVATION DOMAIN INTERACTING PROTEIN"/>
    <property type="match status" value="1"/>
</dbReference>
<dbReference type="SMART" id="SM00292">
    <property type="entry name" value="BRCT"/>
    <property type="match status" value="1"/>
</dbReference>
<keyword evidence="3" id="KW-0539">Nucleus</keyword>